<keyword evidence="3" id="KW-0732">Signal</keyword>
<feature type="chain" id="PRO_5012494326" evidence="3">
    <location>
        <begin position="19"/>
        <end position="159"/>
    </location>
</feature>
<keyword evidence="5" id="KW-1185">Reference proteome</keyword>
<organism evidence="4 5">
    <name type="scientific">Diploscapter pachys</name>
    <dbReference type="NCBI Taxonomy" id="2018661"/>
    <lineage>
        <taxon>Eukaryota</taxon>
        <taxon>Metazoa</taxon>
        <taxon>Ecdysozoa</taxon>
        <taxon>Nematoda</taxon>
        <taxon>Chromadorea</taxon>
        <taxon>Rhabditida</taxon>
        <taxon>Rhabditina</taxon>
        <taxon>Rhabditomorpha</taxon>
        <taxon>Rhabditoidea</taxon>
        <taxon>Rhabditidae</taxon>
        <taxon>Diploscapter</taxon>
    </lineage>
</organism>
<dbReference type="AlphaFoldDB" id="A0A2A2JNT8"/>
<evidence type="ECO:0000313" key="5">
    <source>
        <dbReference type="Proteomes" id="UP000218231"/>
    </source>
</evidence>
<gene>
    <name evidence="4" type="ORF">WR25_16163</name>
</gene>
<keyword evidence="2" id="KW-1133">Transmembrane helix</keyword>
<dbReference type="Proteomes" id="UP000218231">
    <property type="component" value="Unassembled WGS sequence"/>
</dbReference>
<keyword evidence="2" id="KW-0472">Membrane</keyword>
<feature type="signal peptide" evidence="3">
    <location>
        <begin position="1"/>
        <end position="18"/>
    </location>
</feature>
<evidence type="ECO:0000256" key="3">
    <source>
        <dbReference type="SAM" id="SignalP"/>
    </source>
</evidence>
<accession>A0A2A2JNT8</accession>
<feature type="region of interest" description="Disordered" evidence="1">
    <location>
        <begin position="125"/>
        <end position="159"/>
    </location>
</feature>
<feature type="transmembrane region" description="Helical" evidence="2">
    <location>
        <begin position="27"/>
        <end position="49"/>
    </location>
</feature>
<proteinExistence type="predicted"/>
<reference evidence="4 5" key="1">
    <citation type="journal article" date="2017" name="Curr. Biol.">
        <title>Genome architecture and evolution of a unichromosomal asexual nematode.</title>
        <authorList>
            <person name="Fradin H."/>
            <person name="Zegar C."/>
            <person name="Gutwein M."/>
            <person name="Lucas J."/>
            <person name="Kovtun M."/>
            <person name="Corcoran D."/>
            <person name="Baugh L.R."/>
            <person name="Kiontke K."/>
            <person name="Gunsalus K."/>
            <person name="Fitch D.H."/>
            <person name="Piano F."/>
        </authorList>
    </citation>
    <scope>NUCLEOTIDE SEQUENCE [LARGE SCALE GENOMIC DNA]</scope>
    <source>
        <strain evidence="4">PF1309</strain>
    </source>
</reference>
<name>A0A2A2JNT8_9BILA</name>
<dbReference type="EMBL" id="LIAE01010313">
    <property type="protein sequence ID" value="PAV63368.1"/>
    <property type="molecule type" value="Genomic_DNA"/>
</dbReference>
<evidence type="ECO:0000256" key="1">
    <source>
        <dbReference type="SAM" id="MobiDB-lite"/>
    </source>
</evidence>
<sequence length="159" mass="17985">MKSLLHSVFALLLQCCAALTRHQKFIALLLFLCLCTVLCSAETNIISFADYMKAKYRAYKDASNNSFITGNVQQLIRKNVCPCFSLTCSWVFFYSAVSVLPLCIIGWFVGLYFFAKYQFAKENGESAYSASDKKCTTKKSKKYQKLPEEPSNKSNNEGK</sequence>
<protein>
    <submittedName>
        <fullName evidence="4">Uncharacterized protein</fullName>
    </submittedName>
</protein>
<keyword evidence="2" id="KW-0812">Transmembrane</keyword>
<feature type="transmembrane region" description="Helical" evidence="2">
    <location>
        <begin position="91"/>
        <end position="115"/>
    </location>
</feature>
<evidence type="ECO:0000256" key="2">
    <source>
        <dbReference type="SAM" id="Phobius"/>
    </source>
</evidence>
<comment type="caution">
    <text evidence="4">The sequence shown here is derived from an EMBL/GenBank/DDBJ whole genome shotgun (WGS) entry which is preliminary data.</text>
</comment>
<evidence type="ECO:0000313" key="4">
    <source>
        <dbReference type="EMBL" id="PAV63368.1"/>
    </source>
</evidence>
<feature type="compositionally biased region" description="Basic and acidic residues" evidence="1">
    <location>
        <begin position="145"/>
        <end position="159"/>
    </location>
</feature>